<proteinExistence type="predicted"/>
<dbReference type="PANTHER" id="PTHR35271:SF1">
    <property type="entry name" value="ABC TRANSPORTER, SUBSTRATE-BINDING LIPOPROTEIN"/>
    <property type="match status" value="1"/>
</dbReference>
<gene>
    <name evidence="1" type="ORF">MOTC310_08980</name>
</gene>
<evidence type="ECO:0000313" key="2">
    <source>
        <dbReference type="Proteomes" id="UP001355206"/>
    </source>
</evidence>
<dbReference type="PANTHER" id="PTHR35271">
    <property type="entry name" value="ABC TRANSPORTER, SUBSTRATE-BINDING LIPOPROTEIN-RELATED"/>
    <property type="match status" value="1"/>
</dbReference>
<dbReference type="Proteomes" id="UP001355206">
    <property type="component" value="Unassembled WGS sequence"/>
</dbReference>
<dbReference type="InterPro" id="IPR007487">
    <property type="entry name" value="ABC_transpt-TYRBP-like"/>
</dbReference>
<dbReference type="Gene3D" id="3.40.50.2300">
    <property type="match status" value="2"/>
</dbReference>
<comment type="caution">
    <text evidence="1">The sequence shown here is derived from an EMBL/GenBank/DDBJ whole genome shotgun (WGS) entry which is preliminary data.</text>
</comment>
<dbReference type="RefSeq" id="WP_331301562.1">
    <property type="nucleotide sequence ID" value="NZ_MLCA01000002.1"/>
</dbReference>
<dbReference type="CDD" id="cd06325">
    <property type="entry name" value="PBP1_ABC_unchar_transporter"/>
    <property type="match status" value="1"/>
</dbReference>
<dbReference type="PROSITE" id="PS51257">
    <property type="entry name" value="PROKAR_LIPOPROTEIN"/>
    <property type="match status" value="1"/>
</dbReference>
<protein>
    <recommendedName>
        <fullName evidence="3">ABC transporter substrate-binding protein</fullName>
    </recommendedName>
</protein>
<organism evidence="1 2">
    <name type="scientific">Methylobacterium oryzae</name>
    <dbReference type="NCBI Taxonomy" id="334852"/>
    <lineage>
        <taxon>Bacteria</taxon>
        <taxon>Pseudomonadati</taxon>
        <taxon>Pseudomonadota</taxon>
        <taxon>Alphaproteobacteria</taxon>
        <taxon>Hyphomicrobiales</taxon>
        <taxon>Methylobacteriaceae</taxon>
        <taxon>Methylobacterium</taxon>
    </lineage>
</organism>
<accession>A0ABU7TLR0</accession>
<evidence type="ECO:0008006" key="3">
    <source>
        <dbReference type="Google" id="ProtNLM"/>
    </source>
</evidence>
<evidence type="ECO:0000313" key="1">
    <source>
        <dbReference type="EMBL" id="MEE7490603.1"/>
    </source>
</evidence>
<reference evidence="1 2" key="1">
    <citation type="journal article" date="2012" name="Genet. Mol. Biol.">
        <title>Analysis of 16S rRNA and mxaF genes revealing insights into Methylobacterium niche-specific plant association.</title>
        <authorList>
            <person name="Dourado M.N."/>
            <person name="Andreote F.D."/>
            <person name="Dini-Andreote F."/>
            <person name="Conti R."/>
            <person name="Araujo J.M."/>
            <person name="Araujo W.L."/>
        </authorList>
    </citation>
    <scope>NUCLEOTIDE SEQUENCE [LARGE SCALE GENOMIC DNA]</scope>
    <source>
        <strain evidence="1 2">TC3-10</strain>
    </source>
</reference>
<dbReference type="EMBL" id="MLCA01000002">
    <property type="protein sequence ID" value="MEE7490603.1"/>
    <property type="molecule type" value="Genomic_DNA"/>
</dbReference>
<name>A0ABU7TLR0_9HYPH</name>
<dbReference type="Pfam" id="PF04392">
    <property type="entry name" value="ABC_sub_bind"/>
    <property type="match status" value="1"/>
</dbReference>
<sequence length="331" mass="36064">MKRRQFLAAGVAYAAGFSCLSVSALENKLFRLALIHPSRPVEQMTRQGSPFYRAMFLELEKLGFIEGKNLEIARYSALGSREALQKIVHEAALRNPDAILASSGRTVLMLKQETQTVPVVGFVSDPISYGIVNSIAHPGGNITGVIVDGGIETWQKRLELLRAAKPSIKSIFHVAPRSASESRVGVAINDAARNVGLTLVGPPVESPHQAAEYQRAFSEAESSDACLINAAPENLTARKLICELITEKRLLAMAPYREFAVDGCAMSYDFNLIDLNTYAAHQVASIFQGTNPGEIPFYQPKNFNFVINSSAMERLGLTLDANVLARADEVL</sequence>
<keyword evidence="2" id="KW-1185">Reference proteome</keyword>